<dbReference type="Pfam" id="PF03184">
    <property type="entry name" value="DDE_1"/>
    <property type="match status" value="1"/>
</dbReference>
<dbReference type="SUPFAM" id="SSF54001">
    <property type="entry name" value="Cysteine proteinases"/>
    <property type="match status" value="1"/>
</dbReference>
<dbReference type="GeneID" id="136078955"/>
<dbReference type="PROSITE" id="PS50802">
    <property type="entry name" value="OTU"/>
    <property type="match status" value="1"/>
</dbReference>
<dbReference type="InterPro" id="IPR038765">
    <property type="entry name" value="Papain-like_cys_pep_sf"/>
</dbReference>
<dbReference type="PANTHER" id="PTHR19303">
    <property type="entry name" value="TRANSPOSON"/>
    <property type="match status" value="1"/>
</dbReference>
<keyword evidence="2" id="KW-1185">Reference proteome</keyword>
<dbReference type="PANTHER" id="PTHR19303:SF74">
    <property type="entry name" value="POGO TRANSPOSABLE ELEMENT WITH KRAB DOMAIN"/>
    <property type="match status" value="1"/>
</dbReference>
<evidence type="ECO:0000313" key="3">
    <source>
        <dbReference type="RefSeq" id="XP_065650821.1"/>
    </source>
</evidence>
<dbReference type="InterPro" id="IPR050863">
    <property type="entry name" value="CenT-Element_Derived"/>
</dbReference>
<dbReference type="Proteomes" id="UP001652625">
    <property type="component" value="Chromosome 04"/>
</dbReference>
<proteinExistence type="predicted"/>
<dbReference type="RefSeq" id="XP_065650821.1">
    <property type="nucleotide sequence ID" value="XM_065794749.1"/>
</dbReference>
<gene>
    <name evidence="3" type="primary">LOC136078955</name>
</gene>
<protein>
    <submittedName>
        <fullName evidence="3">Uncharacterized protein LOC136078955</fullName>
    </submittedName>
</protein>
<feature type="domain" description="OTU" evidence="1">
    <location>
        <begin position="347"/>
        <end position="505"/>
    </location>
</feature>
<reference evidence="3" key="1">
    <citation type="submission" date="2025-08" db="UniProtKB">
        <authorList>
            <consortium name="RefSeq"/>
        </authorList>
    </citation>
    <scope>IDENTIFICATION</scope>
</reference>
<accession>A0ABM4BNZ4</accession>
<name>A0ABM4BNZ4_HYDVU</name>
<dbReference type="CDD" id="cd22744">
    <property type="entry name" value="OTU"/>
    <property type="match status" value="1"/>
</dbReference>
<sequence>MSRASGFNLGDVDRFFNLLENLIKDHCLKANNIYNIDESGISTVQKKCQRVLGLKGKKQIGSIASAERGVNTTVVCCVNAGRTHYVPPMIVFKRKRVPDELGDGALEGSIVTCSDSGWINSELFVQRMRMFISHVKPTKDDKVLLILDGHKSYTKNFEAIQLAIDNNVIMLSLPPHTTHKLQPLDKAFFKPLQVYYDQEVEKWLRLNPGRSVSSYQVANLFHLAYEKAATMSTAINGFASCGIWPCSRDVFKPQDYAPSFASQAGDRETMLSSPLTSGTLPAQAQEASISALVCVTRPAQDQEGAPPLPGIMDEMVPKPATYVTHPVSLAVETSHSKTVLPQVLENFLLIPIYSDGKCFFRSVVVCTTPDLQSAQRLNGKLVSPLLHLNKTAMADSLRNQFVSHLISNLEILSVDMHGDALNTDQPQHLHFNLLEERIAHIAKPDSFVGEWEINQISCLLKTKIVIHNANRNVLMYGEEHSGNPITVKYTMFENNSGHYDALIFYIRALSLIQRLVPVLPPKGAGKRKR</sequence>
<dbReference type="InterPro" id="IPR003323">
    <property type="entry name" value="OTU_dom"/>
</dbReference>
<dbReference type="Gene3D" id="3.90.70.80">
    <property type="match status" value="1"/>
</dbReference>
<dbReference type="InterPro" id="IPR004875">
    <property type="entry name" value="DDE_SF_endonuclease_dom"/>
</dbReference>
<evidence type="ECO:0000259" key="1">
    <source>
        <dbReference type="PROSITE" id="PS50802"/>
    </source>
</evidence>
<organism evidence="2 3">
    <name type="scientific">Hydra vulgaris</name>
    <name type="common">Hydra</name>
    <name type="synonym">Hydra attenuata</name>
    <dbReference type="NCBI Taxonomy" id="6087"/>
    <lineage>
        <taxon>Eukaryota</taxon>
        <taxon>Metazoa</taxon>
        <taxon>Cnidaria</taxon>
        <taxon>Hydrozoa</taxon>
        <taxon>Hydroidolina</taxon>
        <taxon>Anthoathecata</taxon>
        <taxon>Aplanulata</taxon>
        <taxon>Hydridae</taxon>
        <taxon>Hydra</taxon>
    </lineage>
</organism>
<evidence type="ECO:0000313" key="2">
    <source>
        <dbReference type="Proteomes" id="UP001652625"/>
    </source>
</evidence>